<proteinExistence type="inferred from homology"/>
<accession>A0ABQ5RRT5</accession>
<comment type="similarity">
    <text evidence="2">Belongs to the eukaryotic RPA49/POLR1E RNA polymerase subunit family.</text>
</comment>
<dbReference type="EMBL" id="BSDZ01000008">
    <property type="protein sequence ID" value="GLI60300.1"/>
    <property type="molecule type" value="Genomic_DNA"/>
</dbReference>
<dbReference type="Proteomes" id="UP001165090">
    <property type="component" value="Unassembled WGS sequence"/>
</dbReference>
<evidence type="ECO:0000313" key="7">
    <source>
        <dbReference type="Proteomes" id="UP001165090"/>
    </source>
</evidence>
<keyword evidence="4" id="KW-0804">Transcription</keyword>
<comment type="subcellular location">
    <subcellularLocation>
        <location evidence="1">Nucleus</location>
        <location evidence="1">Nucleolus</location>
    </subcellularLocation>
</comment>
<protein>
    <recommendedName>
        <fullName evidence="8">DNA-directed RNA polymerase I subunit rpa49</fullName>
    </recommendedName>
</protein>
<dbReference type="PANTHER" id="PTHR14440">
    <property type="entry name" value="DNA-DIRECTED RNA POLYMERASE I SUBUNIT RPA49"/>
    <property type="match status" value="1"/>
</dbReference>
<keyword evidence="7" id="KW-1185">Reference proteome</keyword>
<organism evidence="6 7">
    <name type="scientific">Volvox africanus</name>
    <dbReference type="NCBI Taxonomy" id="51714"/>
    <lineage>
        <taxon>Eukaryota</taxon>
        <taxon>Viridiplantae</taxon>
        <taxon>Chlorophyta</taxon>
        <taxon>core chlorophytes</taxon>
        <taxon>Chlorophyceae</taxon>
        <taxon>CS clade</taxon>
        <taxon>Chlamydomonadales</taxon>
        <taxon>Volvocaceae</taxon>
        <taxon>Volvox</taxon>
    </lineage>
</organism>
<dbReference type="Pfam" id="PF06870">
    <property type="entry name" value="RNA_pol_I_A49"/>
    <property type="match status" value="1"/>
</dbReference>
<evidence type="ECO:0000313" key="6">
    <source>
        <dbReference type="EMBL" id="GLI60300.1"/>
    </source>
</evidence>
<name>A0ABQ5RRT5_9CHLO</name>
<evidence type="ECO:0000256" key="5">
    <source>
        <dbReference type="ARBA" id="ARBA00023242"/>
    </source>
</evidence>
<comment type="caution">
    <text evidence="6">The sequence shown here is derived from an EMBL/GenBank/DDBJ whole genome shotgun (WGS) entry which is preliminary data.</text>
</comment>
<sequence>MSSKRQRVTVEVPSAGEAALPAVCYLPSVLEPSDAAESNDGPLKHMKFKVHSKHRLGSSIQMVHASFGDIDYIGRSDGSENRGLQTCYYALGVYQPGENKLQLVKVAGDRIFRLEPRLSDLIYEPTGAGLDFSTLEGGRKAAAHKLVSEFGSTRRRRRMDADEASKVTADKISGGAALQGMLTSMATHTKETGISKEEVTRRAFSQRTIPPHDPSATTAADAYPLDLLLSRNPGEADSDDRPSLVRELNAAEMHRLAEDEQMLQQAREKKKIHPYVLKKLGNLHRLKTSDSVQDQAKARERAKQLALLTVLLRLLECPFLQPKRDPVDAMAHELHVFKGLAEFFIGRFYNRMEDPVRGVRYERSIAQKQLLISYILAVAMVAEDGFLDAEQFEELRDILKMEPAVLLTCLRELGCDTRAAKTAIEGKGQIRIVHGYQCSLLRQTGRTIKTLEQCFPAINDKGKGRSRG</sequence>
<evidence type="ECO:0008006" key="8">
    <source>
        <dbReference type="Google" id="ProtNLM"/>
    </source>
</evidence>
<keyword evidence="3" id="KW-0240">DNA-directed RNA polymerase</keyword>
<evidence type="ECO:0000256" key="2">
    <source>
        <dbReference type="ARBA" id="ARBA00009430"/>
    </source>
</evidence>
<dbReference type="InterPro" id="IPR009668">
    <property type="entry name" value="RNA_pol-assoc_fac_A49-like"/>
</dbReference>
<keyword evidence="5" id="KW-0539">Nucleus</keyword>
<reference evidence="6 7" key="1">
    <citation type="journal article" date="2023" name="IScience">
        <title>Expanded male sex-determining region conserved during the evolution of homothallism in the green alga Volvox.</title>
        <authorList>
            <person name="Yamamoto K."/>
            <person name="Matsuzaki R."/>
            <person name="Mahakham W."/>
            <person name="Heman W."/>
            <person name="Sekimoto H."/>
            <person name="Kawachi M."/>
            <person name="Minakuchi Y."/>
            <person name="Toyoda A."/>
            <person name="Nozaki H."/>
        </authorList>
    </citation>
    <scope>NUCLEOTIDE SEQUENCE [LARGE SCALE GENOMIC DNA]</scope>
    <source>
        <strain evidence="6 7">NIES-4468</strain>
    </source>
</reference>
<evidence type="ECO:0000256" key="4">
    <source>
        <dbReference type="ARBA" id="ARBA00023163"/>
    </source>
</evidence>
<gene>
    <name evidence="6" type="ORF">VaNZ11_002414</name>
</gene>
<evidence type="ECO:0000256" key="3">
    <source>
        <dbReference type="ARBA" id="ARBA00022478"/>
    </source>
</evidence>
<evidence type="ECO:0000256" key="1">
    <source>
        <dbReference type="ARBA" id="ARBA00004604"/>
    </source>
</evidence>